<dbReference type="PANTHER" id="PTHR24363:SF0">
    <property type="entry name" value="SERINE_THREONINE KINASE LIKE DOMAIN CONTAINING 1"/>
    <property type="match status" value="1"/>
</dbReference>
<name>A0ABV0KJI4_9CYAN</name>
<evidence type="ECO:0000313" key="13">
    <source>
        <dbReference type="Proteomes" id="UP001476950"/>
    </source>
</evidence>
<dbReference type="PROSITE" id="PS50011">
    <property type="entry name" value="PROTEIN_KINASE_DOM"/>
    <property type="match status" value="1"/>
</dbReference>
<evidence type="ECO:0000256" key="9">
    <source>
        <dbReference type="PROSITE-ProRule" id="PRU10141"/>
    </source>
</evidence>
<dbReference type="PROSITE" id="PS00107">
    <property type="entry name" value="PROTEIN_KINASE_ATP"/>
    <property type="match status" value="1"/>
</dbReference>
<feature type="region of interest" description="Disordered" evidence="10">
    <location>
        <begin position="401"/>
        <end position="434"/>
    </location>
</feature>
<keyword evidence="6 9" id="KW-0067">ATP-binding</keyword>
<dbReference type="EC" id="2.7.11.1" evidence="1"/>
<dbReference type="Gene3D" id="1.10.510.10">
    <property type="entry name" value="Transferase(Phosphotransferase) domain 1"/>
    <property type="match status" value="1"/>
</dbReference>
<dbReference type="GO" id="GO:0016301">
    <property type="term" value="F:kinase activity"/>
    <property type="evidence" value="ECO:0007669"/>
    <property type="project" value="UniProtKB-KW"/>
</dbReference>
<sequence>MKPLFCSQGHDNPDDNRFCRLCGEMLPIVPRSPVGVTAGQMLGLRYRVLHELGHGGFGRTYLAEDTNRFHERCVLKEFAPQVQGTEALHKAEELFEREAGILYKLQHPQIPRFRELFQADWQGKRRLFLVQDYVEGETYQALQRSRQNQGYGFTEADVTQLLLQLLPVLDYIHACGVIHRDISPDNLMLRTVDGLPILIDFGGVKQAAAEVNSQLRRSVAALPAKVTCLGKVGYAPSEQMDRGEVFPHSDFYALAATVLVLLTGKEPQDLLAGNRRQWLKLVNLSPKLIAILSRMLDPDPAKRYQTAQAVMAALGGSLPASDDRATQPPRGHQSSAASELYPATVAVAPAQVGHITQAATVYPPATRPQRGSGFGTIALLLLAAGTVWFTWWIAHDWQPLKQPKPQPSQTTNASTKPPAPRFSQAEQKRKQALDQRREALGIDAVFLSSLVNETFYDKYPDRSGRQLTADAADAPLRAAWDQIANQWLDQLKPLSSEARSRLGQYTDADLKARQADVNRLNLSSRALNDLTDVRFFELFPDQPRNQSILNKPIGQVWQAIAAEQLNAVKAGTALETIKFPEGRFSQQVSGTLKAGEGKAYIAELTKDQVIQIQLQANQETRLSIYPPTSKAAALLEDSAKTSWSGKLTESGFYEIVVVSNAPGTTSYDLSLAAADNISVPDAAQ</sequence>
<keyword evidence="5 12" id="KW-0418">Kinase</keyword>
<feature type="binding site" evidence="9">
    <location>
        <position position="76"/>
    </location>
    <ligand>
        <name>ATP</name>
        <dbReference type="ChEBI" id="CHEBI:30616"/>
    </ligand>
</feature>
<evidence type="ECO:0000256" key="5">
    <source>
        <dbReference type="ARBA" id="ARBA00022777"/>
    </source>
</evidence>
<accession>A0ABV0KJI4</accession>
<evidence type="ECO:0000259" key="11">
    <source>
        <dbReference type="PROSITE" id="PS50011"/>
    </source>
</evidence>
<organism evidence="12 13">
    <name type="scientific">Stenomitos frigidus AS-A4</name>
    <dbReference type="NCBI Taxonomy" id="2933935"/>
    <lineage>
        <taxon>Bacteria</taxon>
        <taxon>Bacillati</taxon>
        <taxon>Cyanobacteriota</taxon>
        <taxon>Cyanophyceae</taxon>
        <taxon>Leptolyngbyales</taxon>
        <taxon>Leptolyngbyaceae</taxon>
        <taxon>Stenomitos</taxon>
    </lineage>
</organism>
<evidence type="ECO:0000256" key="8">
    <source>
        <dbReference type="ARBA" id="ARBA00048679"/>
    </source>
</evidence>
<evidence type="ECO:0000256" key="2">
    <source>
        <dbReference type="ARBA" id="ARBA00022527"/>
    </source>
</evidence>
<dbReference type="Gene3D" id="2.60.120.380">
    <property type="match status" value="1"/>
</dbReference>
<evidence type="ECO:0000256" key="6">
    <source>
        <dbReference type="ARBA" id="ARBA00022840"/>
    </source>
</evidence>
<dbReference type="Gene3D" id="3.30.200.20">
    <property type="entry name" value="Phosphorylase Kinase, domain 1"/>
    <property type="match status" value="1"/>
</dbReference>
<proteinExistence type="predicted"/>
<dbReference type="RefSeq" id="WP_190447759.1">
    <property type="nucleotide sequence ID" value="NZ_JAMPLM010000005.1"/>
</dbReference>
<reference evidence="12 13" key="1">
    <citation type="submission" date="2022-04" db="EMBL/GenBank/DDBJ databases">
        <title>Positive selection, recombination, and allopatry shape intraspecific diversity of widespread and dominant cyanobacteria.</title>
        <authorList>
            <person name="Wei J."/>
            <person name="Shu W."/>
            <person name="Hu C."/>
        </authorList>
    </citation>
    <scope>NUCLEOTIDE SEQUENCE [LARGE SCALE GENOMIC DNA]</scope>
    <source>
        <strain evidence="12 13">AS-A4</strain>
    </source>
</reference>
<evidence type="ECO:0000256" key="3">
    <source>
        <dbReference type="ARBA" id="ARBA00022679"/>
    </source>
</evidence>
<comment type="caution">
    <text evidence="12">The sequence shown here is derived from an EMBL/GenBank/DDBJ whole genome shotgun (WGS) entry which is preliminary data.</text>
</comment>
<keyword evidence="4 9" id="KW-0547">Nucleotide-binding</keyword>
<comment type="catalytic activity">
    <reaction evidence="8">
        <text>L-seryl-[protein] + ATP = O-phospho-L-seryl-[protein] + ADP + H(+)</text>
        <dbReference type="Rhea" id="RHEA:17989"/>
        <dbReference type="Rhea" id="RHEA-COMP:9863"/>
        <dbReference type="Rhea" id="RHEA-COMP:11604"/>
        <dbReference type="ChEBI" id="CHEBI:15378"/>
        <dbReference type="ChEBI" id="CHEBI:29999"/>
        <dbReference type="ChEBI" id="CHEBI:30616"/>
        <dbReference type="ChEBI" id="CHEBI:83421"/>
        <dbReference type="ChEBI" id="CHEBI:456216"/>
        <dbReference type="EC" id="2.7.11.1"/>
    </reaction>
</comment>
<protein>
    <recommendedName>
        <fullName evidence="1">non-specific serine/threonine protein kinase</fullName>
        <ecNumber evidence="1">2.7.11.1</ecNumber>
    </recommendedName>
</protein>
<evidence type="ECO:0000256" key="4">
    <source>
        <dbReference type="ARBA" id="ARBA00022741"/>
    </source>
</evidence>
<dbReference type="Proteomes" id="UP001476950">
    <property type="component" value="Unassembled WGS sequence"/>
</dbReference>
<dbReference type="PANTHER" id="PTHR24363">
    <property type="entry name" value="SERINE/THREONINE PROTEIN KINASE"/>
    <property type="match status" value="1"/>
</dbReference>
<dbReference type="EMBL" id="JAMPLM010000005">
    <property type="protein sequence ID" value="MEP1058484.1"/>
    <property type="molecule type" value="Genomic_DNA"/>
</dbReference>
<keyword evidence="3" id="KW-0808">Transferase</keyword>
<comment type="catalytic activity">
    <reaction evidence="7">
        <text>L-threonyl-[protein] + ATP = O-phospho-L-threonyl-[protein] + ADP + H(+)</text>
        <dbReference type="Rhea" id="RHEA:46608"/>
        <dbReference type="Rhea" id="RHEA-COMP:11060"/>
        <dbReference type="Rhea" id="RHEA-COMP:11605"/>
        <dbReference type="ChEBI" id="CHEBI:15378"/>
        <dbReference type="ChEBI" id="CHEBI:30013"/>
        <dbReference type="ChEBI" id="CHEBI:30616"/>
        <dbReference type="ChEBI" id="CHEBI:61977"/>
        <dbReference type="ChEBI" id="CHEBI:456216"/>
        <dbReference type="EC" id="2.7.11.1"/>
    </reaction>
</comment>
<dbReference type="InterPro" id="IPR017441">
    <property type="entry name" value="Protein_kinase_ATP_BS"/>
</dbReference>
<dbReference type="InterPro" id="IPR008266">
    <property type="entry name" value="Tyr_kinase_AS"/>
</dbReference>
<feature type="region of interest" description="Disordered" evidence="10">
    <location>
        <begin position="318"/>
        <end position="337"/>
    </location>
</feature>
<evidence type="ECO:0000256" key="1">
    <source>
        <dbReference type="ARBA" id="ARBA00012513"/>
    </source>
</evidence>
<gene>
    <name evidence="12" type="ORF">NDI38_08545</name>
</gene>
<evidence type="ECO:0000313" key="12">
    <source>
        <dbReference type="EMBL" id="MEP1058484.1"/>
    </source>
</evidence>
<dbReference type="InterPro" id="IPR011009">
    <property type="entry name" value="Kinase-like_dom_sf"/>
</dbReference>
<dbReference type="InterPro" id="IPR000719">
    <property type="entry name" value="Prot_kinase_dom"/>
</dbReference>
<dbReference type="Pfam" id="PF00069">
    <property type="entry name" value="Pkinase"/>
    <property type="match status" value="1"/>
</dbReference>
<keyword evidence="2" id="KW-0723">Serine/threonine-protein kinase</keyword>
<dbReference type="SUPFAM" id="SSF56112">
    <property type="entry name" value="Protein kinase-like (PK-like)"/>
    <property type="match status" value="1"/>
</dbReference>
<dbReference type="PROSITE" id="PS00109">
    <property type="entry name" value="PROTEIN_KINASE_TYR"/>
    <property type="match status" value="1"/>
</dbReference>
<keyword evidence="13" id="KW-1185">Reference proteome</keyword>
<feature type="domain" description="Protein kinase" evidence="11">
    <location>
        <begin position="46"/>
        <end position="314"/>
    </location>
</feature>
<dbReference type="CDD" id="cd14014">
    <property type="entry name" value="STKc_PknB_like"/>
    <property type="match status" value="1"/>
</dbReference>
<evidence type="ECO:0000256" key="7">
    <source>
        <dbReference type="ARBA" id="ARBA00047899"/>
    </source>
</evidence>
<evidence type="ECO:0000256" key="10">
    <source>
        <dbReference type="SAM" id="MobiDB-lite"/>
    </source>
</evidence>